<dbReference type="AlphaFoldDB" id="A0A8H4QRC1"/>
<name>A0A8H4QRC1_9AGAR</name>
<feature type="region of interest" description="Disordered" evidence="1">
    <location>
        <begin position="502"/>
        <end position="522"/>
    </location>
</feature>
<proteinExistence type="predicted"/>
<organism evidence="2 3">
    <name type="scientific">Agrocybe pediades</name>
    <dbReference type="NCBI Taxonomy" id="84607"/>
    <lineage>
        <taxon>Eukaryota</taxon>
        <taxon>Fungi</taxon>
        <taxon>Dikarya</taxon>
        <taxon>Basidiomycota</taxon>
        <taxon>Agaricomycotina</taxon>
        <taxon>Agaricomycetes</taxon>
        <taxon>Agaricomycetidae</taxon>
        <taxon>Agaricales</taxon>
        <taxon>Agaricineae</taxon>
        <taxon>Strophariaceae</taxon>
        <taxon>Agrocybe</taxon>
    </lineage>
</organism>
<protein>
    <submittedName>
        <fullName evidence="2">Uncharacterized protein</fullName>
    </submittedName>
</protein>
<feature type="compositionally biased region" description="Basic residues" evidence="1">
    <location>
        <begin position="22"/>
        <end position="37"/>
    </location>
</feature>
<comment type="caution">
    <text evidence="2">The sequence shown here is derived from an EMBL/GenBank/DDBJ whole genome shotgun (WGS) entry which is preliminary data.</text>
</comment>
<evidence type="ECO:0000313" key="2">
    <source>
        <dbReference type="EMBL" id="KAF4615743.1"/>
    </source>
</evidence>
<accession>A0A8H4QRC1</accession>
<evidence type="ECO:0000256" key="1">
    <source>
        <dbReference type="SAM" id="MobiDB-lite"/>
    </source>
</evidence>
<dbReference type="Proteomes" id="UP000521872">
    <property type="component" value="Unassembled WGS sequence"/>
</dbReference>
<feature type="compositionally biased region" description="Basic and acidic residues" evidence="1">
    <location>
        <begin position="62"/>
        <end position="80"/>
    </location>
</feature>
<sequence length="522" mass="58205">MAPGEHQCVGCGKDHPSNKSLASHRSKCRLFKTRHTRNVGADIASSSTLPPTENEPPMPLEPDDHGGDHEVQDREVERDLNNPSSHLNLKPDSRSVPPMRQPRAFVDEPMSAVPDIATLELMETSPVFHSHSEPQGAATSAGAHSPKQKQPVAQTKPNRFGVYRVYKHGRPSLMPNESRTLNSRALIKSQLPAGGAMQALSDVNSATSPFRNKSIELLMSWHYSSSRIKSFGTLNSLVQDVILNPEFNAADLNGFDAAKQASILDNFTPPHPRSVLSPDDGWIESYVPIRLPPPGRGEWGQEADAPVYNVKGFFYRKPLEVIKAALQEEAAARFNFTPFEEYWKPSADATPERIFSEIYNSDAFLQEDAKIRAQPRSDCSLETVVVPLVLYSDSTHLASFGTASLWPVYLYLGNQSKYERGKPGAFAAHHLAYIPKLDDMIQDTYRAIFDGESATKEVLTHLRRELMQGVWEKLLDDDLMDAYLNGIVIEFCEDPTMPVVGNRRNRTSPRHVTACPKPRLMR</sequence>
<keyword evidence="3" id="KW-1185">Reference proteome</keyword>
<feature type="region of interest" description="Disordered" evidence="1">
    <location>
        <begin position="128"/>
        <end position="157"/>
    </location>
</feature>
<dbReference type="InterPro" id="IPR041078">
    <property type="entry name" value="Plavaka"/>
</dbReference>
<gene>
    <name evidence="2" type="ORF">D9613_012409</name>
</gene>
<evidence type="ECO:0000313" key="3">
    <source>
        <dbReference type="Proteomes" id="UP000521872"/>
    </source>
</evidence>
<dbReference type="EMBL" id="JAACJL010000033">
    <property type="protein sequence ID" value="KAF4615743.1"/>
    <property type="molecule type" value="Genomic_DNA"/>
</dbReference>
<reference evidence="2 3" key="1">
    <citation type="submission" date="2019-12" db="EMBL/GenBank/DDBJ databases">
        <authorList>
            <person name="Floudas D."/>
            <person name="Bentzer J."/>
            <person name="Ahren D."/>
            <person name="Johansson T."/>
            <person name="Persson P."/>
            <person name="Tunlid A."/>
        </authorList>
    </citation>
    <scope>NUCLEOTIDE SEQUENCE [LARGE SCALE GENOMIC DNA]</scope>
    <source>
        <strain evidence="2 3">CBS 102.39</strain>
    </source>
</reference>
<dbReference type="Pfam" id="PF18759">
    <property type="entry name" value="Plavaka"/>
    <property type="match status" value="1"/>
</dbReference>
<feature type="region of interest" description="Disordered" evidence="1">
    <location>
        <begin position="1"/>
        <end position="101"/>
    </location>
</feature>